<dbReference type="PANTHER" id="PTHR39339:SF1">
    <property type="entry name" value="CHAD DOMAIN-CONTAINING PROTEIN"/>
    <property type="match status" value="1"/>
</dbReference>
<organism evidence="2 3">
    <name type="scientific">Caballeronia novacaledonica</name>
    <dbReference type="NCBI Taxonomy" id="1544861"/>
    <lineage>
        <taxon>Bacteria</taxon>
        <taxon>Pseudomonadati</taxon>
        <taxon>Pseudomonadota</taxon>
        <taxon>Betaproteobacteria</taxon>
        <taxon>Burkholderiales</taxon>
        <taxon>Burkholderiaceae</taxon>
        <taxon>Caballeronia</taxon>
    </lineage>
</organism>
<comment type="caution">
    <text evidence="2">The sequence shown here is derived from an EMBL/GenBank/DDBJ whole genome shotgun (WGS) entry which is preliminary data.</text>
</comment>
<name>A0AA37I817_9BURK</name>
<reference evidence="2" key="1">
    <citation type="submission" date="2022-09" db="EMBL/GenBank/DDBJ databases">
        <title>Isolation and characterization of 3-chlorobenzoate degrading bacteria from soils in Shizuoka.</title>
        <authorList>
            <person name="Ifat A."/>
            <person name="Ogawa N."/>
            <person name="Kimbara K."/>
            <person name="Moriuchi R."/>
            <person name="Dohra H."/>
            <person name="Shintani M."/>
        </authorList>
    </citation>
    <scope>NUCLEOTIDE SEQUENCE</scope>
    <source>
        <strain evidence="2">19CS4-2</strain>
    </source>
</reference>
<protein>
    <submittedName>
        <fullName evidence="2">CHAD domain-containing protein</fullName>
    </submittedName>
</protein>
<dbReference type="RefSeq" id="WP_238211611.1">
    <property type="nucleotide sequence ID" value="NZ_BPUS01000003.1"/>
</dbReference>
<dbReference type="PROSITE" id="PS51708">
    <property type="entry name" value="CHAD"/>
    <property type="match status" value="1"/>
</dbReference>
<dbReference type="PANTHER" id="PTHR39339">
    <property type="entry name" value="SLR1444 PROTEIN"/>
    <property type="match status" value="1"/>
</dbReference>
<dbReference type="SMART" id="SM00880">
    <property type="entry name" value="CHAD"/>
    <property type="match status" value="1"/>
</dbReference>
<dbReference type="InterPro" id="IPR007899">
    <property type="entry name" value="CHAD_dom"/>
</dbReference>
<gene>
    <name evidence="2" type="ORF">CBA19CS42_11185</name>
</gene>
<proteinExistence type="predicted"/>
<evidence type="ECO:0000259" key="1">
    <source>
        <dbReference type="PROSITE" id="PS51708"/>
    </source>
</evidence>
<dbReference type="AlphaFoldDB" id="A0AA37I817"/>
<accession>A0AA37I817</accession>
<evidence type="ECO:0000313" key="2">
    <source>
        <dbReference type="EMBL" id="GJH25075.1"/>
    </source>
</evidence>
<evidence type="ECO:0000313" key="3">
    <source>
        <dbReference type="Proteomes" id="UP001055111"/>
    </source>
</evidence>
<sequence>MTTDDTHRAVERESVAEANFATYAEPLVHEAIEEASALKDTADAEKLHKLRVALRRLRTLLWAYRPILDEQFDNEQRAVLKFLASAAGNTRDWDILISLVGKKSDEELLGAFRQNRAQTADQSRETLLNSDLTKLLRAAISEANRELNTSPARTPLTKFARKRVSTAQKQLKKRMQHASKAGRSDYDSYHDVRKAGKKVRYLIEFFEPLLQKNQRKGLKELKRIQKRFGGLNDVVASRALLTAHRGSLPEGTSADAALRLLKKEQKRRLKAASRLL</sequence>
<dbReference type="Gene3D" id="1.40.20.10">
    <property type="entry name" value="CHAD domain"/>
    <property type="match status" value="1"/>
</dbReference>
<dbReference type="Proteomes" id="UP001055111">
    <property type="component" value="Unassembled WGS sequence"/>
</dbReference>
<dbReference type="EMBL" id="BPUS01000003">
    <property type="protein sequence ID" value="GJH25075.1"/>
    <property type="molecule type" value="Genomic_DNA"/>
</dbReference>
<dbReference type="Pfam" id="PF05235">
    <property type="entry name" value="CHAD"/>
    <property type="match status" value="1"/>
</dbReference>
<feature type="domain" description="CHAD" evidence="1">
    <location>
        <begin position="12"/>
        <end position="276"/>
    </location>
</feature>
<dbReference type="InterPro" id="IPR038186">
    <property type="entry name" value="CHAD_dom_sf"/>
</dbReference>